<evidence type="ECO:0000313" key="3">
    <source>
        <dbReference type="Proteomes" id="UP000528824"/>
    </source>
</evidence>
<organism evidence="2 3">
    <name type="scientific">Rhizobium lentis</name>
    <dbReference type="NCBI Taxonomy" id="1138194"/>
    <lineage>
        <taxon>Bacteria</taxon>
        <taxon>Pseudomonadati</taxon>
        <taxon>Pseudomonadota</taxon>
        <taxon>Alphaproteobacteria</taxon>
        <taxon>Hyphomicrobiales</taxon>
        <taxon>Rhizobiaceae</taxon>
        <taxon>Rhizobium/Agrobacterium group</taxon>
        <taxon>Rhizobium</taxon>
    </lineage>
</organism>
<reference evidence="2 3" key="1">
    <citation type="submission" date="2020-08" db="EMBL/GenBank/DDBJ databases">
        <title>Genomic Encyclopedia of Type Strains, Phase IV (KMG-V): Genome sequencing to study the core and pangenomes of soil and plant-associated prokaryotes.</title>
        <authorList>
            <person name="Whitman W."/>
        </authorList>
    </citation>
    <scope>NUCLEOTIDE SEQUENCE [LARGE SCALE GENOMIC DNA]</scope>
    <source>
        <strain evidence="2 3">SEMIA 4034</strain>
    </source>
</reference>
<dbReference type="EMBL" id="JACHBC010000010">
    <property type="protein sequence ID" value="MBB5563054.1"/>
    <property type="molecule type" value="Genomic_DNA"/>
</dbReference>
<feature type="region of interest" description="Disordered" evidence="1">
    <location>
        <begin position="1"/>
        <end position="33"/>
    </location>
</feature>
<proteinExistence type="predicted"/>
<feature type="compositionally biased region" description="Polar residues" evidence="1">
    <location>
        <begin position="1"/>
        <end position="12"/>
    </location>
</feature>
<name>A0A7W9CX32_9HYPH</name>
<keyword evidence="3" id="KW-1185">Reference proteome</keyword>
<evidence type="ECO:0000313" key="2">
    <source>
        <dbReference type="EMBL" id="MBB5563054.1"/>
    </source>
</evidence>
<dbReference type="Proteomes" id="UP000528824">
    <property type="component" value="Unassembled WGS sequence"/>
</dbReference>
<accession>A0A7W9CX32</accession>
<sequence length="112" mass="12016">MSADIMSTQAPLTSPRLKRGKSTQTPVASRPQDDPALIVGLALASARQRPGDTRAISSVLLDRLRHLARSGEPTCRLVLDYLNRMAGANHRTAAHQNVPAAIVSAQPALEDR</sequence>
<gene>
    <name evidence="2" type="ORF">GGI59_004744</name>
</gene>
<protein>
    <submittedName>
        <fullName evidence="2">Uncharacterized protein</fullName>
    </submittedName>
</protein>
<comment type="caution">
    <text evidence="2">The sequence shown here is derived from an EMBL/GenBank/DDBJ whole genome shotgun (WGS) entry which is preliminary data.</text>
</comment>
<dbReference type="AlphaFoldDB" id="A0A7W9CX32"/>
<dbReference type="RefSeq" id="WP_183918611.1">
    <property type="nucleotide sequence ID" value="NZ_JACHBB010000009.1"/>
</dbReference>
<evidence type="ECO:0000256" key="1">
    <source>
        <dbReference type="SAM" id="MobiDB-lite"/>
    </source>
</evidence>